<dbReference type="PANTHER" id="PTHR16172">
    <property type="entry name" value="MAJOR FACILITATOR SUPERFAMILY DOMAIN-CONTAINING PROTEIN 6-LIKE"/>
    <property type="match status" value="1"/>
</dbReference>
<comment type="subcellular location">
    <subcellularLocation>
        <location evidence="1">Membrane</location>
        <topology evidence="1">Multi-pass membrane protein</topology>
    </subcellularLocation>
</comment>
<accession>A0ABM0GPZ9</accession>
<evidence type="ECO:0000256" key="1">
    <source>
        <dbReference type="ARBA" id="ARBA00004141"/>
    </source>
</evidence>
<dbReference type="RefSeq" id="XP_002734771.1">
    <property type="nucleotide sequence ID" value="XM_002734725.1"/>
</dbReference>
<keyword evidence="3 6" id="KW-0812">Transmembrane</keyword>
<feature type="transmembrane region" description="Helical" evidence="6">
    <location>
        <begin position="471"/>
        <end position="494"/>
    </location>
</feature>
<dbReference type="SUPFAM" id="SSF103473">
    <property type="entry name" value="MFS general substrate transporter"/>
    <property type="match status" value="1"/>
</dbReference>
<dbReference type="InterPro" id="IPR036259">
    <property type="entry name" value="MFS_trans_sf"/>
</dbReference>
<evidence type="ECO:0000256" key="6">
    <source>
        <dbReference type="SAM" id="Phobius"/>
    </source>
</evidence>
<evidence type="ECO:0000256" key="2">
    <source>
        <dbReference type="ARBA" id="ARBA00005241"/>
    </source>
</evidence>
<keyword evidence="5 6" id="KW-0472">Membrane</keyword>
<feature type="transmembrane region" description="Helical" evidence="6">
    <location>
        <begin position="295"/>
        <end position="314"/>
    </location>
</feature>
<evidence type="ECO:0000313" key="9">
    <source>
        <dbReference type="RefSeq" id="XP_002734771.1"/>
    </source>
</evidence>
<organism evidence="8 9">
    <name type="scientific">Saccoglossus kowalevskii</name>
    <name type="common">Acorn worm</name>
    <dbReference type="NCBI Taxonomy" id="10224"/>
    <lineage>
        <taxon>Eukaryota</taxon>
        <taxon>Metazoa</taxon>
        <taxon>Hemichordata</taxon>
        <taxon>Enteropneusta</taxon>
        <taxon>Harrimaniidae</taxon>
        <taxon>Saccoglossus</taxon>
    </lineage>
</organism>
<feature type="transmembrane region" description="Helical" evidence="6">
    <location>
        <begin position="258"/>
        <end position="275"/>
    </location>
</feature>
<feature type="domain" description="Major facilitator superfamily associated" evidence="7">
    <location>
        <begin position="38"/>
        <end position="570"/>
    </location>
</feature>
<evidence type="ECO:0000256" key="4">
    <source>
        <dbReference type="ARBA" id="ARBA00022989"/>
    </source>
</evidence>
<dbReference type="Gene3D" id="1.20.1250.20">
    <property type="entry name" value="MFS general substrate transporter like domains"/>
    <property type="match status" value="2"/>
</dbReference>
<evidence type="ECO:0000259" key="7">
    <source>
        <dbReference type="Pfam" id="PF12832"/>
    </source>
</evidence>
<feature type="transmembrane region" description="Helical" evidence="6">
    <location>
        <begin position="415"/>
        <end position="437"/>
    </location>
</feature>
<feature type="transmembrane region" description="Helical" evidence="6">
    <location>
        <begin position="215"/>
        <end position="237"/>
    </location>
</feature>
<dbReference type="Pfam" id="PF12832">
    <property type="entry name" value="MFS_1_like"/>
    <property type="match status" value="1"/>
</dbReference>
<name>A0ABM0GPZ9_SACKO</name>
<feature type="transmembrane region" description="Helical" evidence="6">
    <location>
        <begin position="41"/>
        <end position="60"/>
    </location>
</feature>
<dbReference type="InterPro" id="IPR051717">
    <property type="entry name" value="MFS_MFSD6"/>
</dbReference>
<dbReference type="PANTHER" id="PTHR16172:SF2">
    <property type="entry name" value="MAJOR FACILITATOR SUPERFAMILY DOMAIN-CONTAINING PROTEIN 6"/>
    <property type="match status" value="1"/>
</dbReference>
<protein>
    <submittedName>
        <fullName evidence="9">Major facilitator superfamily domain-containing protein 6-like</fullName>
    </submittedName>
</protein>
<feature type="transmembrane region" description="Helical" evidence="6">
    <location>
        <begin position="100"/>
        <end position="119"/>
    </location>
</feature>
<proteinExistence type="inferred from homology"/>
<comment type="similarity">
    <text evidence="2">Belongs to the major facilitator superfamily. MFSD6 family.</text>
</comment>
<keyword evidence="4 6" id="KW-1133">Transmembrane helix</keyword>
<evidence type="ECO:0000313" key="8">
    <source>
        <dbReference type="Proteomes" id="UP000694865"/>
    </source>
</evidence>
<evidence type="ECO:0000256" key="3">
    <source>
        <dbReference type="ARBA" id="ARBA00022692"/>
    </source>
</evidence>
<dbReference type="InterPro" id="IPR024989">
    <property type="entry name" value="MFS_assoc_dom"/>
</dbReference>
<sequence length="680" mass="75497">MKRCEEDTSSLMEKKALEKKRNCCAALCNSIDNDLLVAKTFYFFFFAAFGSLFPLLAVYFKQLGMTATQSGILIGLRPFVEFCAAPMWGGFADKYRKAKVVMLLAVVAWIVFTEALAFVQPAAQSCVVTVENSNDTNTLTDDDNIVSLNLELSVRQTRTSETWNSGRRFPRDSENSTLFNKTVTPIALQDVLDANSLIKPPTSSIVYSEDDVRQVFLVLMMLVIVGEFFSAPAITLVDSATLGYLGLQRIEYYGRQRMFGSIGWGLAMLFVGLGLDLMEVIPDHPCGQLDESEKNYIICFGIYAVLMSCAFITATQLEFKYHCNDDDKQLTNYTHLADSSPEAANDGNIIEEATISGHIRKDEKLTEVVKPNNNTSKETESQELIACEQRNEVRNDDTDWVDVFRLFATVRYASVLYIAWFTGFCMGLLFTFLYWHLQDIGGTPTLFGICSIVNHISEVITYFISYKIIKVLGHITCLYIGLGCYTVRFLYISFLVEPWFVLPAEMLQGVTHALVWASLTSYIGQAVSPNLRSSAQGILQGIHHGLGRGCGAILGGILVHQVGTETTFRAVGASSLAILVFFGYIQWMIKAPSDEENELSQKLVSDSAPVAPAGVPADPFQPTLETKDGVLGHYGSILDNGISDAETEHSLFTTIKTLFRTRKKAVAKELEFKDINKLGF</sequence>
<gene>
    <name evidence="9" type="primary">LOC100371518</name>
</gene>
<evidence type="ECO:0000256" key="5">
    <source>
        <dbReference type="ARBA" id="ARBA00023136"/>
    </source>
</evidence>
<feature type="transmembrane region" description="Helical" evidence="6">
    <location>
        <begin position="443"/>
        <end position="464"/>
    </location>
</feature>
<reference evidence="9" key="1">
    <citation type="submission" date="2025-08" db="UniProtKB">
        <authorList>
            <consortium name="RefSeq"/>
        </authorList>
    </citation>
    <scope>IDENTIFICATION</scope>
    <source>
        <tissue evidence="9">Testes</tissue>
    </source>
</reference>
<dbReference type="Proteomes" id="UP000694865">
    <property type="component" value="Unplaced"/>
</dbReference>
<keyword evidence="8" id="KW-1185">Reference proteome</keyword>
<dbReference type="GeneID" id="100371518"/>
<dbReference type="CDD" id="cd17335">
    <property type="entry name" value="MFS_MFSD6"/>
    <property type="match status" value="1"/>
</dbReference>